<dbReference type="GO" id="GO:0016747">
    <property type="term" value="F:acyltransferase activity, transferring groups other than amino-acyl groups"/>
    <property type="evidence" value="ECO:0007669"/>
    <property type="project" value="InterPro"/>
</dbReference>
<evidence type="ECO:0000313" key="3">
    <source>
        <dbReference type="Proteomes" id="UP000245412"/>
    </source>
</evidence>
<dbReference type="AlphaFoldDB" id="A0AB73T9A7"/>
<dbReference type="InterPro" id="IPR016181">
    <property type="entry name" value="Acyl_CoA_acyltransferase"/>
</dbReference>
<dbReference type="RefSeq" id="WP_109624272.1">
    <property type="nucleotide sequence ID" value="NZ_JANKBI010000001.1"/>
</dbReference>
<reference evidence="2 3" key="1">
    <citation type="submission" date="2018-05" db="EMBL/GenBank/DDBJ databases">
        <authorList>
            <person name="Goeker M."/>
            <person name="Huntemann M."/>
            <person name="Clum A."/>
            <person name="Pillay M."/>
            <person name="Palaniappan K."/>
            <person name="Varghese N."/>
            <person name="Mikhailova N."/>
            <person name="Stamatis D."/>
            <person name="Reddy T."/>
            <person name="Daum C."/>
            <person name="Shapiro N."/>
            <person name="Ivanova N."/>
            <person name="Kyrpides N."/>
            <person name="Woyke T."/>
        </authorList>
    </citation>
    <scope>NUCLEOTIDE SEQUENCE [LARGE SCALE GENOMIC DNA]</scope>
    <source>
        <strain evidence="2 3">DSM 26524</strain>
    </source>
</reference>
<accession>A0AB73T9A7</accession>
<sequence>MRKNTENITSRQYQILADHMDIYQFMIEIYERDWRNGVPAPFLEYALSSDWMDLSYTHRNKIWLDGGKIVGFVFTEKPVTDIYFSLRPGYEELAADMVLHADKYMPGCDGERQLVIFQGQDAIMKAAQELGYSKTGEHIDLQIDFDKPLDYRLPEGFRIVPQGEQDIRRAAECCWKGFEREAKEGPWNGNAEGGYQLSQAPHATMEYNVAVENEAGDYVCWAGMWWTPENHLAYMEPLCTLPEYRRRGIAAAALSEMYRRMKPLGATHMTGGNNSFYVGIGYKPAVKWTFWKKIQPAG</sequence>
<dbReference type="Pfam" id="PF00583">
    <property type="entry name" value="Acetyltransf_1"/>
    <property type="match status" value="1"/>
</dbReference>
<evidence type="ECO:0000259" key="1">
    <source>
        <dbReference type="PROSITE" id="PS51186"/>
    </source>
</evidence>
<dbReference type="PROSITE" id="PS51186">
    <property type="entry name" value="GNAT"/>
    <property type="match status" value="1"/>
</dbReference>
<dbReference type="EMBL" id="QGGY01000001">
    <property type="protein sequence ID" value="PWJ78827.1"/>
    <property type="molecule type" value="Genomic_DNA"/>
</dbReference>
<dbReference type="Proteomes" id="UP000245412">
    <property type="component" value="Unassembled WGS sequence"/>
</dbReference>
<evidence type="ECO:0000313" key="2">
    <source>
        <dbReference type="EMBL" id="PWJ78827.1"/>
    </source>
</evidence>
<dbReference type="InterPro" id="IPR000182">
    <property type="entry name" value="GNAT_dom"/>
</dbReference>
<dbReference type="CDD" id="cd04301">
    <property type="entry name" value="NAT_SF"/>
    <property type="match status" value="1"/>
</dbReference>
<organism evidence="2 3">
    <name type="scientific">Murimonas intestini</name>
    <dbReference type="NCBI Taxonomy" id="1337051"/>
    <lineage>
        <taxon>Bacteria</taxon>
        <taxon>Bacillati</taxon>
        <taxon>Bacillota</taxon>
        <taxon>Clostridia</taxon>
        <taxon>Lachnospirales</taxon>
        <taxon>Lachnospiraceae</taxon>
        <taxon>Murimonas</taxon>
    </lineage>
</organism>
<name>A0AB73T9A7_9FIRM</name>
<gene>
    <name evidence="2" type="ORF">C7383_101196</name>
</gene>
<protein>
    <submittedName>
        <fullName evidence="2">Acetyltransferase (GNAT) family protein</fullName>
    </submittedName>
</protein>
<feature type="domain" description="N-acetyltransferase" evidence="1">
    <location>
        <begin position="165"/>
        <end position="298"/>
    </location>
</feature>
<comment type="caution">
    <text evidence="2">The sequence shown here is derived from an EMBL/GenBank/DDBJ whole genome shotgun (WGS) entry which is preliminary data.</text>
</comment>
<dbReference type="Gene3D" id="3.40.630.30">
    <property type="match status" value="1"/>
</dbReference>
<dbReference type="SUPFAM" id="SSF55729">
    <property type="entry name" value="Acyl-CoA N-acyltransferases (Nat)"/>
    <property type="match status" value="1"/>
</dbReference>
<keyword evidence="3" id="KW-1185">Reference proteome</keyword>
<proteinExistence type="predicted"/>